<proteinExistence type="predicted"/>
<dbReference type="Proteomes" id="UP001273209">
    <property type="component" value="Unassembled WGS sequence"/>
</dbReference>
<organism evidence="2 3">
    <name type="scientific">Trichoderma aggressivum f. europaeum</name>
    <dbReference type="NCBI Taxonomy" id="173218"/>
    <lineage>
        <taxon>Eukaryota</taxon>
        <taxon>Fungi</taxon>
        <taxon>Dikarya</taxon>
        <taxon>Ascomycota</taxon>
        <taxon>Pezizomycotina</taxon>
        <taxon>Sordariomycetes</taxon>
        <taxon>Hypocreomycetidae</taxon>
        <taxon>Hypocreales</taxon>
        <taxon>Hypocreaceae</taxon>
        <taxon>Trichoderma</taxon>
    </lineage>
</organism>
<evidence type="ECO:0000313" key="3">
    <source>
        <dbReference type="Proteomes" id="UP001273209"/>
    </source>
</evidence>
<feature type="compositionally biased region" description="Basic and acidic residues" evidence="1">
    <location>
        <begin position="36"/>
        <end position="56"/>
    </location>
</feature>
<dbReference type="GeneID" id="87916386"/>
<feature type="region of interest" description="Disordered" evidence="1">
    <location>
        <begin position="91"/>
        <end position="111"/>
    </location>
</feature>
<sequence>MNEWTDRSAALGKTELTQRPRPHDRSLQEAMMCRQRWQDGGEEGKEREGKRREASERQLGINLDGRASQGPGARRYLYLRDAGGLASAQRCAESKRPLGAPLAATGKQLGH</sequence>
<dbReference type="AlphaFoldDB" id="A0AAE1M1G7"/>
<gene>
    <name evidence="2" type="ORF">Triagg1_2313</name>
</gene>
<dbReference type="EMBL" id="JAWRVG010000006">
    <property type="protein sequence ID" value="KAK4081572.1"/>
    <property type="molecule type" value="Genomic_DNA"/>
</dbReference>
<evidence type="ECO:0000313" key="2">
    <source>
        <dbReference type="EMBL" id="KAK4081572.1"/>
    </source>
</evidence>
<reference evidence="2" key="1">
    <citation type="submission" date="2023-11" db="EMBL/GenBank/DDBJ databases">
        <title>The genome sequences of three competitors of mushroom-forming fungi.</title>
        <authorList>
            <person name="Beijen E."/>
            <person name="Ohm R.A."/>
        </authorList>
    </citation>
    <scope>NUCLEOTIDE SEQUENCE</scope>
    <source>
        <strain evidence="2">CBS 100526</strain>
    </source>
</reference>
<protein>
    <submittedName>
        <fullName evidence="2">Uncharacterized protein</fullName>
    </submittedName>
</protein>
<feature type="region of interest" description="Disordered" evidence="1">
    <location>
        <begin position="1"/>
        <end position="73"/>
    </location>
</feature>
<feature type="compositionally biased region" description="Basic and acidic residues" evidence="1">
    <location>
        <begin position="16"/>
        <end position="27"/>
    </location>
</feature>
<evidence type="ECO:0000256" key="1">
    <source>
        <dbReference type="SAM" id="MobiDB-lite"/>
    </source>
</evidence>
<dbReference type="RefSeq" id="XP_062758525.1">
    <property type="nucleotide sequence ID" value="XM_062896481.1"/>
</dbReference>
<keyword evidence="3" id="KW-1185">Reference proteome</keyword>
<comment type="caution">
    <text evidence="2">The sequence shown here is derived from an EMBL/GenBank/DDBJ whole genome shotgun (WGS) entry which is preliminary data.</text>
</comment>
<accession>A0AAE1M1G7</accession>
<name>A0AAE1M1G7_9HYPO</name>